<sequence>MKWERMWRAVVPATAAVTALLSGCTTYVSTQVTAFSNWSGSDATRTYAFARTAAQQNSIEQATYEQLVANELEADAFRQVPDAQAHYRVGLSYSTHGDTVTVTQPVFYGNPWPGPYWRPLNPWGPFGPFPPDYVTQSYPVFTHTLGIRITERASGKEVYNVTARNTSEDRSLVHAMPYLARSALADFPLGNGVVRTVRIRHDKREAVLTNEVPVTAPPAPGAAPQ</sequence>
<keyword evidence="3" id="KW-1185">Reference proteome</keyword>
<comment type="caution">
    <text evidence="2">The sequence shown here is derived from an EMBL/GenBank/DDBJ whole genome shotgun (WGS) entry which is preliminary data.</text>
</comment>
<dbReference type="RefSeq" id="WP_102608567.1">
    <property type="nucleotide sequence ID" value="NZ_CADIKD010000016.1"/>
</dbReference>
<protein>
    <submittedName>
        <fullName evidence="2">DUF4136 domain-containing protein</fullName>
    </submittedName>
</protein>
<evidence type="ECO:0000313" key="3">
    <source>
        <dbReference type="Proteomes" id="UP000235347"/>
    </source>
</evidence>
<dbReference type="Gene3D" id="3.30.160.670">
    <property type="match status" value="1"/>
</dbReference>
<feature type="domain" description="DUF4136" evidence="1">
    <location>
        <begin position="32"/>
        <end position="188"/>
    </location>
</feature>
<gene>
    <name evidence="2" type="ORF">C0Z19_04225</name>
</gene>
<dbReference type="Proteomes" id="UP000235347">
    <property type="component" value="Unassembled WGS sequence"/>
</dbReference>
<organism evidence="2 3">
    <name type="scientific">Trinickia soli</name>
    <dbReference type="NCBI Taxonomy" id="380675"/>
    <lineage>
        <taxon>Bacteria</taxon>
        <taxon>Pseudomonadati</taxon>
        <taxon>Pseudomonadota</taxon>
        <taxon>Betaproteobacteria</taxon>
        <taxon>Burkholderiales</taxon>
        <taxon>Burkholderiaceae</taxon>
        <taxon>Trinickia</taxon>
    </lineage>
</organism>
<dbReference type="AlphaFoldDB" id="A0A2N7WC52"/>
<evidence type="ECO:0000259" key="1">
    <source>
        <dbReference type="Pfam" id="PF13590"/>
    </source>
</evidence>
<reference evidence="2 3" key="1">
    <citation type="submission" date="2018-01" db="EMBL/GenBank/DDBJ databases">
        <title>Whole genome analyses suggest that Burkholderia sensu lato contains two further novel genera in the rhizoxinica-symbiotica group Mycetohabitans gen. nov., and Trinickia gen. nov.: implications for the evolution of diazotrophy and nodulation in the Burkholderiaceae.</title>
        <authorList>
            <person name="Estrada-de los Santos P."/>
            <person name="Palmer M."/>
            <person name="Chavez-Ramirez B."/>
            <person name="Beukes C."/>
            <person name="Steenkamp E.T."/>
            <person name="Hirsch A.M."/>
            <person name="Manyaka P."/>
            <person name="Maluk M."/>
            <person name="Lafos M."/>
            <person name="Crook M."/>
            <person name="Gross E."/>
            <person name="Simon M.F."/>
            <person name="Bueno dos Reis Junior F."/>
            <person name="Poole P.S."/>
            <person name="Venter S.N."/>
            <person name="James E.K."/>
        </authorList>
    </citation>
    <scope>NUCLEOTIDE SEQUENCE [LARGE SCALE GENOMIC DNA]</scope>
    <source>
        <strain evidence="2 3">GP25-8</strain>
    </source>
</reference>
<evidence type="ECO:0000313" key="2">
    <source>
        <dbReference type="EMBL" id="PMS26992.1"/>
    </source>
</evidence>
<dbReference type="PROSITE" id="PS51257">
    <property type="entry name" value="PROKAR_LIPOPROTEIN"/>
    <property type="match status" value="1"/>
</dbReference>
<dbReference type="Pfam" id="PF13590">
    <property type="entry name" value="DUF4136"/>
    <property type="match status" value="1"/>
</dbReference>
<dbReference type="InterPro" id="IPR025411">
    <property type="entry name" value="DUF4136"/>
</dbReference>
<dbReference type="EMBL" id="PNYB01000003">
    <property type="protein sequence ID" value="PMS26992.1"/>
    <property type="molecule type" value="Genomic_DNA"/>
</dbReference>
<proteinExistence type="predicted"/>
<accession>A0A2N7WC52</accession>
<name>A0A2N7WC52_9BURK</name>